<dbReference type="GO" id="GO:0045227">
    <property type="term" value="P:capsule polysaccharide biosynthetic process"/>
    <property type="evidence" value="ECO:0007669"/>
    <property type="project" value="UniProtKB-UniPathway"/>
</dbReference>
<evidence type="ECO:0000256" key="6">
    <source>
        <dbReference type="ARBA" id="ARBA00022475"/>
    </source>
</evidence>
<dbReference type="KEGG" id="cvt:B843_00725"/>
<evidence type="ECO:0000256" key="8">
    <source>
        <dbReference type="ARBA" id="ARBA00022692"/>
    </source>
</evidence>
<dbReference type="GO" id="GO:0005886">
    <property type="term" value="C:plasma membrane"/>
    <property type="evidence" value="ECO:0007669"/>
    <property type="project" value="UniProtKB-SubCell"/>
</dbReference>
<keyword evidence="6" id="KW-1003">Cell membrane</keyword>
<evidence type="ECO:0000256" key="13">
    <source>
        <dbReference type="SAM" id="Phobius"/>
    </source>
</evidence>
<evidence type="ECO:0000259" key="14">
    <source>
        <dbReference type="Pfam" id="PF12249"/>
    </source>
</evidence>
<feature type="transmembrane region" description="Helical" evidence="13">
    <location>
        <begin position="373"/>
        <end position="394"/>
    </location>
</feature>
<evidence type="ECO:0000259" key="15">
    <source>
        <dbReference type="Pfam" id="PF12250"/>
    </source>
</evidence>
<keyword evidence="10 13" id="KW-0472">Membrane</keyword>
<comment type="pathway">
    <text evidence="2">Cell wall biogenesis; cell wall polysaccharide biosynthesis.</text>
</comment>
<dbReference type="InterPro" id="IPR020963">
    <property type="entry name" value="ArabinofuranosylTrfase_AftA_N"/>
</dbReference>
<evidence type="ECO:0000256" key="12">
    <source>
        <dbReference type="ARBA" id="ARBA00034030"/>
    </source>
</evidence>
<dbReference type="UniPathway" id="UPA00963"/>
<evidence type="ECO:0000313" key="17">
    <source>
        <dbReference type="Proteomes" id="UP000019222"/>
    </source>
</evidence>
<dbReference type="EC" id="2.4.2.46" evidence="4"/>
<keyword evidence="8 13" id="KW-0812">Transmembrane</keyword>
<proteinExistence type="inferred from homology"/>
<dbReference type="Pfam" id="PF12249">
    <property type="entry name" value="AftA_C"/>
    <property type="match status" value="1"/>
</dbReference>
<feature type="domain" description="Arabinofuranosyltransferase AftA N-terminal" evidence="15">
    <location>
        <begin position="49"/>
        <end position="484"/>
    </location>
</feature>
<feature type="transmembrane region" description="Helical" evidence="13">
    <location>
        <begin position="119"/>
        <end position="139"/>
    </location>
</feature>
<evidence type="ECO:0000256" key="10">
    <source>
        <dbReference type="ARBA" id="ARBA00023136"/>
    </source>
</evidence>
<evidence type="ECO:0000313" key="16">
    <source>
        <dbReference type="EMBL" id="AHI21541.1"/>
    </source>
</evidence>
<dbReference type="HOGENOM" id="CLU_021304_0_0_11"/>
<feature type="transmembrane region" description="Helical" evidence="13">
    <location>
        <begin position="206"/>
        <end position="225"/>
    </location>
</feature>
<sequence length="672" mass="73015">MTVPPARESASAATATAVVGDEDANYRTSFTDEAYAPDTISRPMTLVAMAIAVMAGGLGSLAAWFALKHTHLPAFGGSQVSRALATAGIVAVVVVTAIFMCWWAVDQRNGRELPTWRKWLSYAIAYLSPAGLITAALTIPLSATKMYLDGIAIDQGFRTQYLTRLTDSWHLSDMNYADLPAYYPAGWFWVGGRFANLLGLSGWEVFQPWAIVSLSAAACMLVPVWQRIIGSVPVAVAIALVTTCIMLVMSPEEPYAAIIAMGITAAVVVGRRGLSGDRFALAGVTIFLGLSASMYTLYTAVIAVSMLFIAALFSAVFERSWWPVLRVIVVGVGSMAIAALVWGPYVWAVLTGGHRSGATAAHYLPSEGARVPFPMLAASVVGILCFVGLIYVIIRAMDPDVRAIGLCLIVVYGWIVASMTATLTGTTLLGFRLDIVVTMLLATAGVIGLADLRLVGIHRFYPVQFSERTSKLVTIALVAALSCGGVYYAQSIPNQNADEIEMAYSETDGNGERADKFPADSTQYYPAINDEILSHGFVPRDTVVLTSEKDFLSYYPYRGFQAFTSHYANPLGEFDQRNAKLDEWASRSWDDLADPEKFAQALDESPWKSPQVFIFRGQSDDAESGWNFDVAEDIYPNNPNVRFRGVKFNPAAFQSDHFEIKEIGPFVVVTRV</sequence>
<dbReference type="eggNOG" id="ENOG502ZB59">
    <property type="taxonomic scope" value="Bacteria"/>
</dbReference>
<dbReference type="Pfam" id="PF12250">
    <property type="entry name" value="AftA_N"/>
    <property type="match status" value="1"/>
</dbReference>
<feature type="transmembrane region" description="Helical" evidence="13">
    <location>
        <begin position="46"/>
        <end position="67"/>
    </location>
</feature>
<feature type="transmembrane region" description="Helical" evidence="13">
    <location>
        <begin position="406"/>
        <end position="429"/>
    </location>
</feature>
<reference evidence="16 17" key="1">
    <citation type="submission" date="2013-02" db="EMBL/GenBank/DDBJ databases">
        <title>The complete genome sequence of Corynebacterium vitaeruminis DSM 20294.</title>
        <authorList>
            <person name="Ruckert C."/>
            <person name="Albersmeier A."/>
            <person name="Kalinowski J."/>
        </authorList>
    </citation>
    <scope>NUCLEOTIDE SEQUENCE [LARGE SCALE GENOMIC DNA]</scope>
    <source>
        <strain evidence="17">ATCC 10234</strain>
    </source>
</reference>
<comment type="subcellular location">
    <subcellularLocation>
        <location evidence="1">Cell membrane</location>
        <topology evidence="1">Multi-pass membrane protein</topology>
    </subcellularLocation>
</comment>
<feature type="transmembrane region" description="Helical" evidence="13">
    <location>
        <begin position="324"/>
        <end position="347"/>
    </location>
</feature>
<feature type="transmembrane region" description="Helical" evidence="13">
    <location>
        <begin position="472"/>
        <end position="489"/>
    </location>
</feature>
<evidence type="ECO:0000256" key="4">
    <source>
        <dbReference type="ARBA" id="ARBA00012037"/>
    </source>
</evidence>
<comment type="similarity">
    <text evidence="3">Belongs to the glycosyltransferase 85 family.</text>
</comment>
<dbReference type="EMBL" id="CP004353">
    <property type="protein sequence ID" value="AHI21541.1"/>
    <property type="molecule type" value="Genomic_DNA"/>
</dbReference>
<dbReference type="GO" id="GO:0044038">
    <property type="term" value="P:cell wall macromolecule biosynthetic process"/>
    <property type="evidence" value="ECO:0007669"/>
    <property type="project" value="InterPro"/>
</dbReference>
<keyword evidence="7 16" id="KW-0808">Transferase</keyword>
<organism evidence="16 17">
    <name type="scientific">Corynebacterium vitaeruminis DSM 20294</name>
    <dbReference type="NCBI Taxonomy" id="1224164"/>
    <lineage>
        <taxon>Bacteria</taxon>
        <taxon>Bacillati</taxon>
        <taxon>Actinomycetota</taxon>
        <taxon>Actinomycetes</taxon>
        <taxon>Mycobacteriales</taxon>
        <taxon>Corynebacteriaceae</taxon>
        <taxon>Corynebacterium</taxon>
    </lineage>
</organism>
<feature type="transmembrane region" description="Helical" evidence="13">
    <location>
        <begin position="232"/>
        <end position="249"/>
    </location>
</feature>
<evidence type="ECO:0000256" key="2">
    <source>
        <dbReference type="ARBA" id="ARBA00004776"/>
    </source>
</evidence>
<dbReference type="GO" id="GO:0016757">
    <property type="term" value="F:glycosyltransferase activity"/>
    <property type="evidence" value="ECO:0007669"/>
    <property type="project" value="InterPro"/>
</dbReference>
<dbReference type="Proteomes" id="UP000019222">
    <property type="component" value="Chromosome"/>
</dbReference>
<evidence type="ECO:0000256" key="3">
    <source>
        <dbReference type="ARBA" id="ARBA00009655"/>
    </source>
</evidence>
<dbReference type="InterPro" id="IPR020959">
    <property type="entry name" value="ArabinofuranosylTrfase_AftA_C"/>
</dbReference>
<dbReference type="STRING" id="1224164.B843_00725"/>
<feature type="transmembrane region" description="Helical" evidence="13">
    <location>
        <begin position="435"/>
        <end position="452"/>
    </location>
</feature>
<evidence type="ECO:0000256" key="5">
    <source>
        <dbReference type="ARBA" id="ARBA00020482"/>
    </source>
</evidence>
<dbReference type="AlphaFoldDB" id="W5XX03"/>
<evidence type="ECO:0000256" key="11">
    <source>
        <dbReference type="ARBA" id="ARBA00033184"/>
    </source>
</evidence>
<comment type="catalytic activity">
    <reaction evidence="12">
        <text>Adds an alpha-D-arabinofuranosyl group from trans,octacis-decaprenylphospho-beta-D-arabinofuranose at the 5-O-position of the eighth, tenth and twelfth galactofuranose unit of the galactofuranan chain of [beta-D-galactofuranosyl-(1-&gt;5)-beta-D-galactofuranosyl-(1-&gt;6)]14-beta-D-galactofuranosyl-(1-&gt;5)-beta-D-galactofuranosyl-(1-&gt;4)-alpha-L-rhamnopyranosyl-(1-&gt;3)-N-acetyl-alpha-D-glucosaminyl-diphospho-trans,octacis-decaprenol.</text>
        <dbReference type="EC" id="2.4.2.46"/>
    </reaction>
</comment>
<feature type="domain" description="Arabinofuranosyltransferase AftA C-terminal" evidence="14">
    <location>
        <begin position="492"/>
        <end position="671"/>
    </location>
</feature>
<accession>W5XX03</accession>
<protein>
    <recommendedName>
        <fullName evidence="5">Galactan 5-O-arabinofuranosyltransferase</fullName>
        <ecNumber evidence="4">2.4.2.46</ecNumber>
    </recommendedName>
    <alternativeName>
        <fullName evidence="11">Arabinofuranosyltransferase AftA</fullName>
    </alternativeName>
</protein>
<dbReference type="RefSeq" id="WP_025251614.1">
    <property type="nucleotide sequence ID" value="NZ_CP004353.1"/>
</dbReference>
<keyword evidence="9 13" id="KW-1133">Transmembrane helix</keyword>
<gene>
    <name evidence="16" type="ORF">B843_00725</name>
</gene>
<evidence type="ECO:0000256" key="7">
    <source>
        <dbReference type="ARBA" id="ARBA00022679"/>
    </source>
</evidence>
<evidence type="ECO:0000256" key="9">
    <source>
        <dbReference type="ARBA" id="ARBA00022989"/>
    </source>
</evidence>
<keyword evidence="17" id="KW-1185">Reference proteome</keyword>
<dbReference type="PATRIC" id="fig|1224164.3.peg.145"/>
<feature type="transmembrane region" description="Helical" evidence="13">
    <location>
        <begin position="87"/>
        <end position="105"/>
    </location>
</feature>
<feature type="transmembrane region" description="Helical" evidence="13">
    <location>
        <begin position="301"/>
        <end position="317"/>
    </location>
</feature>
<name>W5XX03_9CORY</name>
<evidence type="ECO:0000256" key="1">
    <source>
        <dbReference type="ARBA" id="ARBA00004651"/>
    </source>
</evidence>